<proteinExistence type="predicted"/>
<dbReference type="EMBL" id="RAXT01000005">
    <property type="protein sequence ID" value="RKG39527.1"/>
    <property type="molecule type" value="Genomic_DNA"/>
</dbReference>
<dbReference type="Gene3D" id="3.40.50.1820">
    <property type="entry name" value="alpha/beta hydrolase"/>
    <property type="match status" value="1"/>
</dbReference>
<organism evidence="2 3">
    <name type="scientific">Acinetobacter rongchengensis</name>
    <dbReference type="NCBI Taxonomy" id="2419601"/>
    <lineage>
        <taxon>Bacteria</taxon>
        <taxon>Pseudomonadati</taxon>
        <taxon>Pseudomonadota</taxon>
        <taxon>Gammaproteobacteria</taxon>
        <taxon>Moraxellales</taxon>
        <taxon>Moraxellaceae</taxon>
        <taxon>Acinetobacter</taxon>
    </lineage>
</organism>
<reference evidence="2 3" key="1">
    <citation type="submission" date="2018-09" db="EMBL/GenBank/DDBJ databases">
        <title>The draft genome of Acinetobacter spp. strains.</title>
        <authorList>
            <person name="Qin J."/>
            <person name="Feng Y."/>
            <person name="Zong Z."/>
        </authorList>
    </citation>
    <scope>NUCLEOTIDE SEQUENCE [LARGE SCALE GENOMIC DNA]</scope>
    <source>
        <strain evidence="2 3">WCHAc060115</strain>
    </source>
</reference>
<evidence type="ECO:0000259" key="1">
    <source>
        <dbReference type="Pfam" id="PF00561"/>
    </source>
</evidence>
<accession>A0A3A8EXB8</accession>
<comment type="caution">
    <text evidence="2">The sequence shown here is derived from an EMBL/GenBank/DDBJ whole genome shotgun (WGS) entry which is preliminary data.</text>
</comment>
<evidence type="ECO:0000313" key="3">
    <source>
        <dbReference type="Proteomes" id="UP000280405"/>
    </source>
</evidence>
<gene>
    <name evidence="2" type="ORF">D7V20_04875</name>
</gene>
<dbReference type="Pfam" id="PF00561">
    <property type="entry name" value="Abhydrolase_1"/>
    <property type="match status" value="1"/>
</dbReference>
<dbReference type="Proteomes" id="UP000280405">
    <property type="component" value="Unassembled WGS sequence"/>
</dbReference>
<dbReference type="SUPFAM" id="SSF53474">
    <property type="entry name" value="alpha/beta-Hydrolases"/>
    <property type="match status" value="1"/>
</dbReference>
<dbReference type="RefSeq" id="WP_120383204.1">
    <property type="nucleotide sequence ID" value="NZ_RAXT01000005.1"/>
</dbReference>
<dbReference type="OrthoDB" id="489469at2"/>
<evidence type="ECO:0000313" key="2">
    <source>
        <dbReference type="EMBL" id="RKG39527.1"/>
    </source>
</evidence>
<protein>
    <submittedName>
        <fullName evidence="2">Triacylglycerol lipase</fullName>
    </submittedName>
</protein>
<keyword evidence="3" id="KW-1185">Reference proteome</keyword>
<name>A0A3A8EXB8_9GAMM</name>
<dbReference type="InterPro" id="IPR000073">
    <property type="entry name" value="AB_hydrolase_1"/>
</dbReference>
<feature type="domain" description="AB hydrolase-1" evidence="1">
    <location>
        <begin position="37"/>
        <end position="181"/>
    </location>
</feature>
<dbReference type="InterPro" id="IPR029058">
    <property type="entry name" value="AB_hydrolase_fold"/>
</dbReference>
<dbReference type="AlphaFoldDB" id="A0A3A8EXB8"/>
<sequence>MIQWIRRIKLLFINSISLILFSFSTFSFAGTYAQTQYPIVLLHGFLGSEHLLGSDYFYGIPDALRQEGAVVYAPTRSAVNSTEVRGEQTIAYLEKLRQQYGYTKFNLIGHSHGGIDARYVMAKHPDWVASVTTIGAPNDGSFPSDYALANPWTSILDWMYELVGGVSNALDGHNLPQDKQAYLNSTSTAGIRIFNQTYPKGVVNNCGSQASPYNDGHYLYSMGGTAVLTNGFDITDKWMFAQSLLSAEPNDGWINRCSTHFGFVIQDNIPWNHLDEVNQTNGLVGLFAPNPILVYKTHANRLKNAGL</sequence>